<dbReference type="CDD" id="cd00053">
    <property type="entry name" value="EGF"/>
    <property type="match status" value="1"/>
</dbReference>
<feature type="disulfide bond" evidence="3">
    <location>
        <begin position="671"/>
        <end position="681"/>
    </location>
</feature>
<evidence type="ECO:0000256" key="2">
    <source>
        <dbReference type="PROSITE-ProRule" id="PRU00076"/>
    </source>
</evidence>
<feature type="domain" description="SRCR" evidence="8">
    <location>
        <begin position="488"/>
        <end position="591"/>
    </location>
</feature>
<sequence>MWYNPWFIYRVIAVLILSGLGHWILRGTDGCEQGNPSLYFIDDHNIKCVEFQSLRQSNPNITTVVSNIAEGTAVDIDVRNNIVYWSDTHAWTINKKNLTSGEVKVILKEDIGEVFSIAVEWESGLIYWTDYLYERIEVAKTDGSARKTLVTHNVKSPVGIAVHPGKGYLVWSDYDYSQPKIMRADLTGENQRELFTLFHGVPLYLTIDYAENRVYWADIFYAYTFIGSVSLDGTHFGAIGYLSQAFFPFHLAIFQNDLYWADVNRQGIAWFDFKDSNSRVITRDDLTEYSLVGLATYDPLRQQTDGSGPCTENNGNCTDLCLLTPGRGRKCACPQGITLSSDGLTCNNASTAATQSPPLPAIEVRLAGSAQSNQGRVEVKYNGQWGTICDDYWGISEAHVICRMLNFSGAEFAPREAAFGPGRSSYPIWLDTVKCRGDEPTIAACRHDGWRQHDCRHSEDASVVCWRDSAPSSQEPTLAPGPHPELEIRLHGGETHYEGGVEIKLNGTWGTICDDFWGIEEANVICRMLNFTEGALSTQCCGFYNGYGIAEKIWLDDVHCDGDEQSIAECRHGGWGSHNCRHTEDVGVVCKHSPVSAPDQIVRLADGARESEGRVEVFRDGHWGTVCDDQWDINDADVICKMLNYSRAVRAPGHAFFGRGNGKIWLSGVECRGNETSILQCGHLAWGSNNCDHHEDAAAICQQRPPHLESKNFILVCESGRSLIYHISLDSSGFPEKGVPLALQTNDPQAVTFNSEDKMVYWIEQSGSIVRSYLNGSSRQVIVKGLTFPAGLAIDHLGQNLYFTDQKGIMVSKLDGSYQTHLINSTFAHGIALDSDNGHIYFTSTGTKPKIQRADMDGKNVFVLMNVSSIRETKLDVALDKVNKRLYYSDSRNNLVKYIDLAKFTLHPVLSNRPHGPVGLTLINGTLYWTGGELQTYSGAVYKVDADNVNGSIVHKVMDLLSFPKGLYAHDSEGVRPSGNHSCTNGNSRCSHLCVVNPEGYRCLCPVNERCQTLPTSIPTTTMHVSSASSTEIGKSVSTSQTIKSSQLNLLPTIQPSRSFSKAGLSQSSFSSVATPKVSIKMSSASSNARSSSSPSPLNRPTSAVSTLTSISLMPGEVCSVSNPCENGGRCTVDGVSYKCVCAGYFAGRLCSKDIRNLVVVIAIEIQENKFDRAVLGQIIVESLNKLCAGETNSCPIQLLEEKRRRKRSLKLTKFTQDDVIIPVDPKQLGANLHVELAVLKILADGTTGVVSSDNLSKIILQAESKISDLLGGRLVSAQPKVPAQTTQQPHSKTATMPITLSPTTRKPASPGRVAASEGGSNDASVIGGVVVAIVVVIAIIAFLVWYFRVRTTVPYKKEIDAPTKRTTSFENPGYDTAAIAGFGASDSVIYEDIPPIVPSPYQEMNDFGAAINPLYRSTDQENVSSTDGNRSRKFDADNADFSRKPGIPEAPDGNQTLEEQDSKMSFDASIRQQPAVLILNNSDKPDNFSEI</sequence>
<feature type="disulfide bond" evidence="3">
    <location>
        <begin position="435"/>
        <end position="445"/>
    </location>
</feature>
<dbReference type="PROSITE" id="PS50287">
    <property type="entry name" value="SRCR_2"/>
    <property type="match status" value="3"/>
</dbReference>
<feature type="disulfide bond" evidence="3">
    <location>
        <begin position="560"/>
        <end position="570"/>
    </location>
</feature>
<feature type="disulfide bond" evidence="2">
    <location>
        <begin position="1142"/>
        <end position="1151"/>
    </location>
</feature>
<dbReference type="Pfam" id="PF00058">
    <property type="entry name" value="Ldl_recept_b"/>
    <property type="match status" value="1"/>
</dbReference>
<dbReference type="Pfam" id="PF00530">
    <property type="entry name" value="SRCR"/>
    <property type="match status" value="3"/>
</dbReference>
<dbReference type="InterPro" id="IPR011042">
    <property type="entry name" value="6-blade_b-propeller_TolB-like"/>
</dbReference>
<feature type="transmembrane region" description="Helical" evidence="6">
    <location>
        <begin position="1326"/>
        <end position="1348"/>
    </location>
</feature>
<dbReference type="InterPro" id="IPR036772">
    <property type="entry name" value="SRCR-like_dom_sf"/>
</dbReference>
<dbReference type="PRINTS" id="PR00258">
    <property type="entry name" value="SPERACTRCPTR"/>
</dbReference>
<feature type="region of interest" description="Disordered" evidence="5">
    <location>
        <begin position="1281"/>
        <end position="1318"/>
    </location>
</feature>
<feature type="compositionally biased region" description="Polar residues" evidence="5">
    <location>
        <begin position="1419"/>
        <end position="1429"/>
    </location>
</feature>
<dbReference type="PROSITE" id="PS00022">
    <property type="entry name" value="EGF_1"/>
    <property type="match status" value="1"/>
</dbReference>
<evidence type="ECO:0000256" key="6">
    <source>
        <dbReference type="SAM" id="Phobius"/>
    </source>
</evidence>
<dbReference type="PANTHER" id="PTHR46513">
    <property type="entry name" value="VITELLOGENIN RECEPTOR-LIKE PROTEIN-RELATED-RELATED"/>
    <property type="match status" value="1"/>
</dbReference>
<organism evidence="9 10">
    <name type="scientific">Porites lobata</name>
    <dbReference type="NCBI Taxonomy" id="104759"/>
    <lineage>
        <taxon>Eukaryota</taxon>
        <taxon>Metazoa</taxon>
        <taxon>Cnidaria</taxon>
        <taxon>Anthozoa</taxon>
        <taxon>Hexacorallia</taxon>
        <taxon>Scleractinia</taxon>
        <taxon>Fungiina</taxon>
        <taxon>Poritidae</taxon>
        <taxon>Porites</taxon>
    </lineage>
</organism>
<dbReference type="PANTHER" id="PTHR46513:SF13">
    <property type="entry name" value="EGF-LIKE DOMAIN-CONTAINING PROTEIN"/>
    <property type="match status" value="1"/>
</dbReference>
<evidence type="ECO:0000313" key="9">
    <source>
        <dbReference type="EMBL" id="CAH3147041.1"/>
    </source>
</evidence>
<comment type="caution">
    <text evidence="3">Lacks conserved residue(s) required for the propagation of feature annotation.</text>
</comment>
<dbReference type="InterPro" id="IPR000742">
    <property type="entry name" value="EGF"/>
</dbReference>
<name>A0ABN8PN68_9CNID</name>
<dbReference type="SUPFAM" id="SSF57196">
    <property type="entry name" value="EGF/Laminin"/>
    <property type="match status" value="2"/>
</dbReference>
<keyword evidence="6" id="KW-0812">Transmembrane</keyword>
<evidence type="ECO:0000259" key="7">
    <source>
        <dbReference type="PROSITE" id="PS50026"/>
    </source>
</evidence>
<dbReference type="InterPro" id="IPR050778">
    <property type="entry name" value="Cueball_EGF_LRP_Nidogen"/>
</dbReference>
<proteinExistence type="predicted"/>
<feature type="repeat" description="LDL-receptor class B" evidence="4">
    <location>
        <begin position="124"/>
        <end position="166"/>
    </location>
</feature>
<dbReference type="Pfam" id="PF14670">
    <property type="entry name" value="FXa_inhibition"/>
    <property type="match status" value="1"/>
</dbReference>
<protein>
    <submittedName>
        <fullName evidence="9">Uncharacterized protein</fullName>
    </submittedName>
</protein>
<evidence type="ECO:0000256" key="1">
    <source>
        <dbReference type="ARBA" id="ARBA00023157"/>
    </source>
</evidence>
<evidence type="ECO:0000313" key="10">
    <source>
        <dbReference type="Proteomes" id="UP001159405"/>
    </source>
</evidence>
<feature type="transmembrane region" description="Helical" evidence="6">
    <location>
        <begin position="7"/>
        <end position="25"/>
    </location>
</feature>
<feature type="domain" description="SRCR" evidence="8">
    <location>
        <begin position="364"/>
        <end position="466"/>
    </location>
</feature>
<dbReference type="SUPFAM" id="SSF63825">
    <property type="entry name" value="YWTD domain"/>
    <property type="match status" value="2"/>
</dbReference>
<keyword evidence="2" id="KW-0245">EGF-like domain</keyword>
<dbReference type="Gene3D" id="3.10.250.10">
    <property type="entry name" value="SRCR-like domain"/>
    <property type="match status" value="3"/>
</dbReference>
<feature type="region of interest" description="Disordered" evidence="5">
    <location>
        <begin position="1084"/>
        <end position="1103"/>
    </location>
</feature>
<reference evidence="9 10" key="1">
    <citation type="submission" date="2022-05" db="EMBL/GenBank/DDBJ databases">
        <authorList>
            <consortium name="Genoscope - CEA"/>
            <person name="William W."/>
        </authorList>
    </citation>
    <scope>NUCLEOTIDE SEQUENCE [LARGE SCALE GENOMIC DNA]</scope>
</reference>
<feature type="disulfide bond" evidence="3">
    <location>
        <begin position="640"/>
        <end position="701"/>
    </location>
</feature>
<gene>
    <name evidence="9" type="ORF">PLOB_00045902</name>
</gene>
<keyword evidence="10" id="KW-1185">Reference proteome</keyword>
<evidence type="ECO:0000256" key="5">
    <source>
        <dbReference type="SAM" id="MobiDB-lite"/>
    </source>
</evidence>
<evidence type="ECO:0000256" key="3">
    <source>
        <dbReference type="PROSITE-ProRule" id="PRU00196"/>
    </source>
</evidence>
<dbReference type="EMBL" id="CALNXK010000080">
    <property type="protein sequence ID" value="CAH3147041.1"/>
    <property type="molecule type" value="Genomic_DNA"/>
</dbReference>
<evidence type="ECO:0000259" key="8">
    <source>
        <dbReference type="PROSITE" id="PS50287"/>
    </source>
</evidence>
<dbReference type="SUPFAM" id="SSF56487">
    <property type="entry name" value="SRCR-like"/>
    <property type="match status" value="3"/>
</dbReference>
<dbReference type="PROSITE" id="PS51120">
    <property type="entry name" value="LDLRB"/>
    <property type="match status" value="2"/>
</dbReference>
<keyword evidence="6" id="KW-0472">Membrane</keyword>
<evidence type="ECO:0000256" key="4">
    <source>
        <dbReference type="PROSITE-ProRule" id="PRU00461"/>
    </source>
</evidence>
<dbReference type="InterPro" id="IPR000033">
    <property type="entry name" value="LDLR_classB_rpt"/>
</dbReference>
<feature type="compositionally biased region" description="Polar residues" evidence="5">
    <location>
        <begin position="1284"/>
        <end position="1307"/>
    </location>
</feature>
<accession>A0ABN8PN68</accession>
<feature type="compositionally biased region" description="Basic and acidic residues" evidence="5">
    <location>
        <begin position="1430"/>
        <end position="1444"/>
    </location>
</feature>
<dbReference type="Gene3D" id="2.10.25.10">
    <property type="entry name" value="Laminin"/>
    <property type="match status" value="1"/>
</dbReference>
<comment type="caution">
    <text evidence="9">The sequence shown here is derived from an EMBL/GenBank/DDBJ whole genome shotgun (WGS) entry which is preliminary data.</text>
</comment>
<dbReference type="SMART" id="SM00135">
    <property type="entry name" value="LY"/>
    <property type="match status" value="6"/>
</dbReference>
<feature type="region of interest" description="Disordered" evidence="5">
    <location>
        <begin position="1419"/>
        <end position="1470"/>
    </location>
</feature>
<dbReference type="SMART" id="SM00181">
    <property type="entry name" value="EGF"/>
    <property type="match status" value="3"/>
</dbReference>
<keyword evidence="6" id="KW-1133">Transmembrane helix</keyword>
<dbReference type="Proteomes" id="UP001159405">
    <property type="component" value="Unassembled WGS sequence"/>
</dbReference>
<feature type="domain" description="EGF-like" evidence="7">
    <location>
        <begin position="1115"/>
        <end position="1152"/>
    </location>
</feature>
<dbReference type="PROSITE" id="PS50026">
    <property type="entry name" value="EGF_3"/>
    <property type="match status" value="1"/>
</dbReference>
<keyword evidence="1 3" id="KW-1015">Disulfide bond</keyword>
<dbReference type="InterPro" id="IPR001190">
    <property type="entry name" value="SRCR"/>
</dbReference>
<dbReference type="SMART" id="SM00202">
    <property type="entry name" value="SR"/>
    <property type="match status" value="3"/>
</dbReference>
<feature type="disulfide bond" evidence="3">
    <location>
        <begin position="627"/>
        <end position="691"/>
    </location>
</feature>
<dbReference type="Gene3D" id="2.120.10.30">
    <property type="entry name" value="TolB, C-terminal domain"/>
    <property type="match status" value="2"/>
</dbReference>
<feature type="domain" description="SRCR" evidence="8">
    <location>
        <begin position="602"/>
        <end position="702"/>
    </location>
</feature>
<feature type="repeat" description="LDL-receptor class B" evidence="4">
    <location>
        <begin position="758"/>
        <end position="798"/>
    </location>
</feature>